<sequence>MTWQTVALTGADLTPIKTAITNLKTSLDAILNLAKANALIAKALAGPGSPAYMALVAACDALIAELEALKSGGVSGILCHPYAQGVYPAYDPSTGLLKLSAFENLAYLHRAFDDPADLARPQGTGDYGALVFVVSVAEGASFGAALGDLGAFFNFKKLTDLKLKIEAILAREPGKPVFGETGEIDFFGITQAQLFPELSLALNEAIGAIQGIKQTAKNAGDALDALIAFIDEQQAELSSLASIWQAAIDKLALTLNNNGIWYRYWPPAPNGITAIRADLIDAVQMPPQWQTSKFGAVFGLFGGAPLAQIGTVLGI</sequence>
<dbReference type="Proteomes" id="UP000177583">
    <property type="component" value="Unassembled WGS sequence"/>
</dbReference>
<comment type="caution">
    <text evidence="1">The sequence shown here is derived from an EMBL/GenBank/DDBJ whole genome shotgun (WGS) entry which is preliminary data.</text>
</comment>
<organism evidence="1 2">
    <name type="scientific">Candidatus Lambdaproteobacteria bacterium RIFOXYD2_FULL_56_26</name>
    <dbReference type="NCBI Taxonomy" id="1817773"/>
    <lineage>
        <taxon>Bacteria</taxon>
        <taxon>Pseudomonadati</taxon>
        <taxon>Pseudomonadota</taxon>
        <taxon>Candidatus Lambdaproteobacteria</taxon>
    </lineage>
</organism>
<evidence type="ECO:0000313" key="2">
    <source>
        <dbReference type="Proteomes" id="UP000177583"/>
    </source>
</evidence>
<proteinExistence type="predicted"/>
<accession>A0A1F6GMP0</accession>
<dbReference type="AlphaFoldDB" id="A0A1F6GMP0"/>
<gene>
    <name evidence="1" type="ORF">A2557_00885</name>
</gene>
<reference evidence="1 2" key="1">
    <citation type="journal article" date="2016" name="Nat. Commun.">
        <title>Thousands of microbial genomes shed light on interconnected biogeochemical processes in an aquifer system.</title>
        <authorList>
            <person name="Anantharaman K."/>
            <person name="Brown C.T."/>
            <person name="Hug L.A."/>
            <person name="Sharon I."/>
            <person name="Castelle C.J."/>
            <person name="Probst A.J."/>
            <person name="Thomas B.C."/>
            <person name="Singh A."/>
            <person name="Wilkins M.J."/>
            <person name="Karaoz U."/>
            <person name="Brodie E.L."/>
            <person name="Williams K.H."/>
            <person name="Hubbard S.S."/>
            <person name="Banfield J.F."/>
        </authorList>
    </citation>
    <scope>NUCLEOTIDE SEQUENCE [LARGE SCALE GENOMIC DNA]</scope>
</reference>
<name>A0A1F6GMP0_9PROT</name>
<dbReference type="EMBL" id="MFNF01000058">
    <property type="protein sequence ID" value="OGG99330.1"/>
    <property type="molecule type" value="Genomic_DNA"/>
</dbReference>
<evidence type="ECO:0000313" key="1">
    <source>
        <dbReference type="EMBL" id="OGG99330.1"/>
    </source>
</evidence>
<protein>
    <submittedName>
        <fullName evidence="1">Uncharacterized protein</fullName>
    </submittedName>
</protein>